<keyword evidence="2" id="KW-0802">TPR repeat</keyword>
<dbReference type="PANTHER" id="PTHR14027:SF2">
    <property type="entry name" value="RNA POLYMERASE-ASSOCIATED PROTEIN CTR9 HOMOLOG"/>
    <property type="match status" value="1"/>
</dbReference>
<dbReference type="InterPro" id="IPR011990">
    <property type="entry name" value="TPR-like_helical_dom_sf"/>
</dbReference>
<evidence type="ECO:0000256" key="1">
    <source>
        <dbReference type="ARBA" id="ARBA00022737"/>
    </source>
</evidence>
<dbReference type="SUPFAM" id="SSF48452">
    <property type="entry name" value="TPR-like"/>
    <property type="match status" value="1"/>
</dbReference>
<evidence type="ECO:0000313" key="4">
    <source>
        <dbReference type="Proteomes" id="UP001293254"/>
    </source>
</evidence>
<dbReference type="Proteomes" id="UP001293254">
    <property type="component" value="Unassembled WGS sequence"/>
</dbReference>
<dbReference type="InterPro" id="IPR031101">
    <property type="entry name" value="Ctr9"/>
</dbReference>
<name>A0AAE1XPT0_9LAMI</name>
<dbReference type="PANTHER" id="PTHR14027">
    <property type="entry name" value="RNA POLYMERASE-ASSOCIATED PROTEIN CTR9"/>
    <property type="match status" value="1"/>
</dbReference>
<gene>
    <name evidence="3" type="ORF">Salat_2682500</name>
</gene>
<sequence length="144" mass="17063">MELADGLEEQKNRENFRWLSINSLISCILFYCQLEKRKLGDEPKHVLQREQHLKHIKNQNCLRKFNYNTESQVLLYLARLHCETQQWQDCRKTLLRAIHLAPSNYTLRFGVGVAIQKSSALTLHKTTRTVDELLNWSSEFMDRS</sequence>
<keyword evidence="4" id="KW-1185">Reference proteome</keyword>
<organism evidence="3 4">
    <name type="scientific">Sesamum alatum</name>
    <dbReference type="NCBI Taxonomy" id="300844"/>
    <lineage>
        <taxon>Eukaryota</taxon>
        <taxon>Viridiplantae</taxon>
        <taxon>Streptophyta</taxon>
        <taxon>Embryophyta</taxon>
        <taxon>Tracheophyta</taxon>
        <taxon>Spermatophyta</taxon>
        <taxon>Magnoliopsida</taxon>
        <taxon>eudicotyledons</taxon>
        <taxon>Gunneridae</taxon>
        <taxon>Pentapetalae</taxon>
        <taxon>asterids</taxon>
        <taxon>lamiids</taxon>
        <taxon>Lamiales</taxon>
        <taxon>Pedaliaceae</taxon>
        <taxon>Sesamum</taxon>
    </lineage>
</organism>
<reference evidence="3" key="2">
    <citation type="journal article" date="2024" name="Plant">
        <title>Genomic evolution and insights into agronomic trait innovations of Sesamum species.</title>
        <authorList>
            <person name="Miao H."/>
            <person name="Wang L."/>
            <person name="Qu L."/>
            <person name="Liu H."/>
            <person name="Sun Y."/>
            <person name="Le M."/>
            <person name="Wang Q."/>
            <person name="Wei S."/>
            <person name="Zheng Y."/>
            <person name="Lin W."/>
            <person name="Duan Y."/>
            <person name="Cao H."/>
            <person name="Xiong S."/>
            <person name="Wang X."/>
            <person name="Wei L."/>
            <person name="Li C."/>
            <person name="Ma Q."/>
            <person name="Ju M."/>
            <person name="Zhao R."/>
            <person name="Li G."/>
            <person name="Mu C."/>
            <person name="Tian Q."/>
            <person name="Mei H."/>
            <person name="Zhang T."/>
            <person name="Gao T."/>
            <person name="Zhang H."/>
        </authorList>
    </citation>
    <scope>NUCLEOTIDE SEQUENCE</scope>
    <source>
        <strain evidence="3">3651</strain>
    </source>
</reference>
<proteinExistence type="predicted"/>
<dbReference type="AlphaFoldDB" id="A0AAE1XPT0"/>
<accession>A0AAE1XPT0</accession>
<dbReference type="GO" id="GO:0006355">
    <property type="term" value="P:regulation of DNA-templated transcription"/>
    <property type="evidence" value="ECO:0007669"/>
    <property type="project" value="InterPro"/>
</dbReference>
<dbReference type="EMBL" id="JACGWO010000011">
    <property type="protein sequence ID" value="KAK4415751.1"/>
    <property type="molecule type" value="Genomic_DNA"/>
</dbReference>
<dbReference type="GO" id="GO:0000993">
    <property type="term" value="F:RNA polymerase II complex binding"/>
    <property type="evidence" value="ECO:0007669"/>
    <property type="project" value="TreeGrafter"/>
</dbReference>
<evidence type="ECO:0000313" key="3">
    <source>
        <dbReference type="EMBL" id="KAK4415751.1"/>
    </source>
</evidence>
<reference evidence="3" key="1">
    <citation type="submission" date="2020-06" db="EMBL/GenBank/DDBJ databases">
        <authorList>
            <person name="Li T."/>
            <person name="Hu X."/>
            <person name="Zhang T."/>
            <person name="Song X."/>
            <person name="Zhang H."/>
            <person name="Dai N."/>
            <person name="Sheng W."/>
            <person name="Hou X."/>
            <person name="Wei L."/>
        </authorList>
    </citation>
    <scope>NUCLEOTIDE SEQUENCE</scope>
    <source>
        <strain evidence="3">3651</strain>
        <tissue evidence="3">Leaf</tissue>
    </source>
</reference>
<dbReference type="GO" id="GO:0016593">
    <property type="term" value="C:Cdc73/Paf1 complex"/>
    <property type="evidence" value="ECO:0007669"/>
    <property type="project" value="TreeGrafter"/>
</dbReference>
<keyword evidence="1" id="KW-0677">Repeat</keyword>
<evidence type="ECO:0000256" key="2">
    <source>
        <dbReference type="ARBA" id="ARBA00022803"/>
    </source>
</evidence>
<protein>
    <submittedName>
        <fullName evidence="3">Protein CTR9</fullName>
    </submittedName>
</protein>
<dbReference type="GO" id="GO:0006368">
    <property type="term" value="P:transcription elongation by RNA polymerase II"/>
    <property type="evidence" value="ECO:0007669"/>
    <property type="project" value="TreeGrafter"/>
</dbReference>
<comment type="caution">
    <text evidence="3">The sequence shown here is derived from an EMBL/GenBank/DDBJ whole genome shotgun (WGS) entry which is preliminary data.</text>
</comment>